<reference evidence="1 2" key="1">
    <citation type="journal article" date="2019" name="Int. J. Syst. Evol. Microbiol.">
        <title>The Global Catalogue of Microorganisms (GCM) 10K type strain sequencing project: providing services to taxonomists for standard genome sequencing and annotation.</title>
        <authorList>
            <consortium name="The Broad Institute Genomics Platform"/>
            <consortium name="The Broad Institute Genome Sequencing Center for Infectious Disease"/>
            <person name="Wu L."/>
            <person name="Ma J."/>
        </authorList>
    </citation>
    <scope>NUCLEOTIDE SEQUENCE [LARGE SCALE GENOMIC DNA]</scope>
    <source>
        <strain evidence="1 2">CGMCC 1.10390</strain>
    </source>
</reference>
<dbReference type="AlphaFoldDB" id="A0ABD6DP20"/>
<name>A0ABD6DP20_9EURY</name>
<dbReference type="Proteomes" id="UP001597034">
    <property type="component" value="Unassembled WGS sequence"/>
</dbReference>
<organism evidence="1 2">
    <name type="scientific">Haloarchaeobius litoreus</name>
    <dbReference type="NCBI Taxonomy" id="755306"/>
    <lineage>
        <taxon>Archaea</taxon>
        <taxon>Methanobacteriati</taxon>
        <taxon>Methanobacteriota</taxon>
        <taxon>Stenosarchaea group</taxon>
        <taxon>Halobacteria</taxon>
        <taxon>Halobacteriales</taxon>
        <taxon>Halorubellaceae</taxon>
        <taxon>Haloarchaeobius</taxon>
    </lineage>
</organism>
<keyword evidence="2" id="KW-1185">Reference proteome</keyword>
<evidence type="ECO:0008006" key="3">
    <source>
        <dbReference type="Google" id="ProtNLM"/>
    </source>
</evidence>
<gene>
    <name evidence="1" type="ORF">ACFSBL_15400</name>
</gene>
<evidence type="ECO:0000313" key="2">
    <source>
        <dbReference type="Proteomes" id="UP001597034"/>
    </source>
</evidence>
<comment type="caution">
    <text evidence="1">The sequence shown here is derived from an EMBL/GenBank/DDBJ whole genome shotgun (WGS) entry which is preliminary data.</text>
</comment>
<dbReference type="RefSeq" id="WP_390293475.1">
    <property type="nucleotide sequence ID" value="NZ_JBHUDO010000003.1"/>
</dbReference>
<dbReference type="EMBL" id="JBHUDO010000003">
    <property type="protein sequence ID" value="MFD1647075.1"/>
    <property type="molecule type" value="Genomic_DNA"/>
</dbReference>
<accession>A0ABD6DP20</accession>
<protein>
    <recommendedName>
        <fullName evidence="3">Lipoprotein</fullName>
    </recommendedName>
</protein>
<evidence type="ECO:0000313" key="1">
    <source>
        <dbReference type="EMBL" id="MFD1647075.1"/>
    </source>
</evidence>
<sequence>MVIVGDMNRRSVIAAGISSLSAVGLSGCLWNTGGSSKIRLESEPMTQSDVCSWPLRAVENVDRRHIGPVEEAIETGNATGDYAFEEALFVSNETNYFYIDITITGDDEAEYSVEHAFDTQEQFCEFTLDRLVHSVDPVSVDIEVLETLRTTIRDGTFESEPPSDAAEATVEYLRNTVGTLFEDEFFVELDDQYYHIHYHWKSGE</sequence>
<proteinExistence type="predicted"/>